<reference evidence="1 2" key="1">
    <citation type="submission" date="2018-11" db="EMBL/GenBank/DDBJ databases">
        <title>Microbial catabolism of amino acid.</title>
        <authorList>
            <person name="Hibi M."/>
            <person name="Ogawa J."/>
        </authorList>
    </citation>
    <scope>NUCLEOTIDE SEQUENCE [LARGE SCALE GENOMIC DNA]</scope>
    <source>
        <strain evidence="1 2">C31-06</strain>
    </source>
</reference>
<dbReference type="AlphaFoldDB" id="A0A402CMA9"/>
<dbReference type="EMBL" id="BHYM01000107">
    <property type="protein sequence ID" value="GCE44711.1"/>
    <property type="molecule type" value="Genomic_DNA"/>
</dbReference>
<sequence>MRQKLSTCYLNSRAEGVTIDACRIGPLRSTACRGDRPGFDL</sequence>
<protein>
    <submittedName>
        <fullName evidence="1">Uncharacterized protein</fullName>
    </submittedName>
</protein>
<gene>
    <name evidence="1" type="ORF">Rhow_000302</name>
</gene>
<proteinExistence type="predicted"/>
<name>A0A402CMA9_RHOWR</name>
<dbReference type="Proteomes" id="UP000287519">
    <property type="component" value="Unassembled WGS sequence"/>
</dbReference>
<organism evidence="1 2">
    <name type="scientific">Rhodococcus wratislaviensis</name>
    <name type="common">Tsukamurella wratislaviensis</name>
    <dbReference type="NCBI Taxonomy" id="44752"/>
    <lineage>
        <taxon>Bacteria</taxon>
        <taxon>Bacillati</taxon>
        <taxon>Actinomycetota</taxon>
        <taxon>Actinomycetes</taxon>
        <taxon>Mycobacteriales</taxon>
        <taxon>Nocardiaceae</taxon>
        <taxon>Rhodococcus</taxon>
    </lineage>
</organism>
<accession>A0A402CMA9</accession>
<comment type="caution">
    <text evidence="1">The sequence shown here is derived from an EMBL/GenBank/DDBJ whole genome shotgun (WGS) entry which is preliminary data.</text>
</comment>
<keyword evidence="2" id="KW-1185">Reference proteome</keyword>
<evidence type="ECO:0000313" key="2">
    <source>
        <dbReference type="Proteomes" id="UP000287519"/>
    </source>
</evidence>
<evidence type="ECO:0000313" key="1">
    <source>
        <dbReference type="EMBL" id="GCE44711.1"/>
    </source>
</evidence>